<feature type="region of interest" description="Disordered" evidence="1">
    <location>
        <begin position="1"/>
        <end position="36"/>
    </location>
</feature>
<name>A0A0N5D0H5_THECL</name>
<reference evidence="4" key="1">
    <citation type="submission" date="2017-02" db="UniProtKB">
        <authorList>
            <consortium name="WormBaseParasite"/>
        </authorList>
    </citation>
    <scope>IDENTIFICATION</scope>
</reference>
<accession>A0A0N5D0H5</accession>
<organism evidence="4">
    <name type="scientific">Thelazia callipaeda</name>
    <name type="common">Oriental eyeworm</name>
    <name type="synonym">Parasitic nematode</name>
    <dbReference type="NCBI Taxonomy" id="103827"/>
    <lineage>
        <taxon>Eukaryota</taxon>
        <taxon>Metazoa</taxon>
        <taxon>Ecdysozoa</taxon>
        <taxon>Nematoda</taxon>
        <taxon>Chromadorea</taxon>
        <taxon>Rhabditida</taxon>
        <taxon>Spirurina</taxon>
        <taxon>Spiruromorpha</taxon>
        <taxon>Thelazioidea</taxon>
        <taxon>Thelaziidae</taxon>
        <taxon>Thelazia</taxon>
    </lineage>
</organism>
<keyword evidence="3" id="KW-1185">Reference proteome</keyword>
<proteinExistence type="predicted"/>
<feature type="compositionally biased region" description="Polar residues" evidence="1">
    <location>
        <begin position="1"/>
        <end position="13"/>
    </location>
</feature>
<dbReference type="WBParaSite" id="TCLT_0000629901-mRNA-1">
    <property type="protein sequence ID" value="TCLT_0000629901-mRNA-1"/>
    <property type="gene ID" value="TCLT_0000629901"/>
</dbReference>
<dbReference type="AlphaFoldDB" id="A0A0N5D0H5"/>
<dbReference type="EMBL" id="UYYF01004405">
    <property type="protein sequence ID" value="VDN03624.1"/>
    <property type="molecule type" value="Genomic_DNA"/>
</dbReference>
<protein>
    <submittedName>
        <fullName evidence="2 4">Uncharacterized protein</fullName>
    </submittedName>
</protein>
<evidence type="ECO:0000313" key="2">
    <source>
        <dbReference type="EMBL" id="VDN03624.1"/>
    </source>
</evidence>
<dbReference type="Proteomes" id="UP000276776">
    <property type="component" value="Unassembled WGS sequence"/>
</dbReference>
<evidence type="ECO:0000256" key="1">
    <source>
        <dbReference type="SAM" id="MobiDB-lite"/>
    </source>
</evidence>
<gene>
    <name evidence="2" type="ORF">TCLT_LOCUS6288</name>
</gene>
<sequence>MKVNGRNTITISCDNRRNGIDSQRRQNGGTGNNTREYSRIQIDQLSSCWERSLMNRPNEEQPVSHNVGTEEIREFWATMWNSKMEEDDDSRHNEYLE</sequence>
<feature type="compositionally biased region" description="Basic and acidic residues" evidence="1">
    <location>
        <begin position="14"/>
        <end position="24"/>
    </location>
</feature>
<evidence type="ECO:0000313" key="3">
    <source>
        <dbReference type="Proteomes" id="UP000276776"/>
    </source>
</evidence>
<evidence type="ECO:0000313" key="4">
    <source>
        <dbReference type="WBParaSite" id="TCLT_0000629901-mRNA-1"/>
    </source>
</evidence>
<reference evidence="2 3" key="2">
    <citation type="submission" date="2018-11" db="EMBL/GenBank/DDBJ databases">
        <authorList>
            <consortium name="Pathogen Informatics"/>
        </authorList>
    </citation>
    <scope>NUCLEOTIDE SEQUENCE [LARGE SCALE GENOMIC DNA]</scope>
</reference>